<dbReference type="EC" id="5.6.2.3" evidence="9"/>
<feature type="domain" description="DNA helicase Pif1-like 2B" evidence="13">
    <location>
        <begin position="456"/>
        <end position="489"/>
    </location>
</feature>
<evidence type="ECO:0000259" key="12">
    <source>
        <dbReference type="Pfam" id="PF05970"/>
    </source>
</evidence>
<dbReference type="InterPro" id="IPR049163">
    <property type="entry name" value="Pif1-like_2B_dom"/>
</dbReference>
<dbReference type="GO" id="GO:0043139">
    <property type="term" value="F:5'-3' DNA helicase activity"/>
    <property type="evidence" value="ECO:0007669"/>
    <property type="project" value="UniProtKB-EC"/>
</dbReference>
<dbReference type="Gene3D" id="3.40.50.300">
    <property type="entry name" value="P-loop containing nucleotide triphosphate hydrolases"/>
    <property type="match status" value="1"/>
</dbReference>
<keyword evidence="5 9" id="KW-0067">ATP-binding</keyword>
<keyword evidence="15" id="KW-1185">Reference proteome</keyword>
<evidence type="ECO:0000256" key="10">
    <source>
        <dbReference type="SAM" id="MobiDB-lite"/>
    </source>
</evidence>
<protein>
    <recommendedName>
        <fullName evidence="9">ATP-dependent DNA helicase</fullName>
        <ecNumber evidence="9">5.6.2.3</ecNumber>
    </recommendedName>
</protein>
<dbReference type="AlphaFoldDB" id="K1XHV2"/>
<feature type="domain" description="Ribonuclease H1 N-terminal" evidence="11">
    <location>
        <begin position="9"/>
        <end position="50"/>
    </location>
</feature>
<dbReference type="OrthoDB" id="432234at2759"/>
<keyword evidence="4 9" id="KW-0347">Helicase</keyword>
<dbReference type="Gene3D" id="3.40.970.10">
    <property type="entry name" value="Ribonuclease H1, N-terminal domain"/>
    <property type="match status" value="1"/>
</dbReference>
<keyword evidence="6" id="KW-0238">DNA-binding</keyword>
<name>K1XHV2_MARBU</name>
<dbReference type="KEGG" id="mbe:MBM_01025"/>
<dbReference type="Pfam" id="PF01693">
    <property type="entry name" value="Cauli_VI"/>
    <property type="match status" value="1"/>
</dbReference>
<evidence type="ECO:0000256" key="1">
    <source>
        <dbReference type="ARBA" id="ARBA00022741"/>
    </source>
</evidence>
<dbReference type="Pfam" id="PF21530">
    <property type="entry name" value="Pif1_2B_dom"/>
    <property type="match status" value="1"/>
</dbReference>
<evidence type="ECO:0000256" key="3">
    <source>
        <dbReference type="ARBA" id="ARBA00022801"/>
    </source>
</evidence>
<dbReference type="SUPFAM" id="SSF55658">
    <property type="entry name" value="L9 N-domain-like"/>
    <property type="match status" value="1"/>
</dbReference>
<dbReference type="Pfam" id="PF05970">
    <property type="entry name" value="PIF1"/>
    <property type="match status" value="1"/>
</dbReference>
<dbReference type="GO" id="GO:0006281">
    <property type="term" value="P:DNA repair"/>
    <property type="evidence" value="ECO:0007669"/>
    <property type="project" value="UniProtKB-KW"/>
</dbReference>
<accession>K1XHV2</accession>
<keyword evidence="1 9" id="KW-0547">Nucleotide-binding</keyword>
<keyword evidence="8" id="KW-0413">Isomerase</keyword>
<dbReference type="OMA" id="IHEPVHE"/>
<dbReference type="GO" id="GO:0016887">
    <property type="term" value="F:ATP hydrolysis activity"/>
    <property type="evidence" value="ECO:0007669"/>
    <property type="project" value="RHEA"/>
</dbReference>
<evidence type="ECO:0000259" key="13">
    <source>
        <dbReference type="Pfam" id="PF21530"/>
    </source>
</evidence>
<feature type="region of interest" description="Disordered" evidence="10">
    <location>
        <begin position="83"/>
        <end position="107"/>
    </location>
</feature>
<dbReference type="InterPro" id="IPR037056">
    <property type="entry name" value="RNase_H1_N_sf"/>
</dbReference>
<dbReference type="Proteomes" id="UP000006753">
    <property type="component" value="Unassembled WGS sequence"/>
</dbReference>
<evidence type="ECO:0000256" key="7">
    <source>
        <dbReference type="ARBA" id="ARBA00023204"/>
    </source>
</evidence>
<evidence type="ECO:0000256" key="4">
    <source>
        <dbReference type="ARBA" id="ARBA00022806"/>
    </source>
</evidence>
<feature type="domain" description="DNA helicase Pif1-like DEAD-box helicase" evidence="12">
    <location>
        <begin position="143"/>
        <end position="290"/>
    </location>
</feature>
<reference evidence="14 15" key="1">
    <citation type="journal article" date="2012" name="BMC Genomics">
        <title>Sequencing the genome of Marssonina brunnea reveals fungus-poplar co-evolution.</title>
        <authorList>
            <person name="Zhu S."/>
            <person name="Cao Y.-Z."/>
            <person name="Jiang C."/>
            <person name="Tan B.-Y."/>
            <person name="Wang Z."/>
            <person name="Feng S."/>
            <person name="Zhang L."/>
            <person name="Su X.-H."/>
            <person name="Brejova B."/>
            <person name="Vinar T."/>
            <person name="Xu M."/>
            <person name="Wang M.-X."/>
            <person name="Zhang S.-G."/>
            <person name="Huang M.-R."/>
            <person name="Wu R."/>
            <person name="Zhou Y."/>
        </authorList>
    </citation>
    <scope>NUCLEOTIDE SEQUENCE [LARGE SCALE GENOMIC DNA]</scope>
    <source>
        <strain evidence="14 15">MB_m1</strain>
    </source>
</reference>
<evidence type="ECO:0000256" key="9">
    <source>
        <dbReference type="RuleBase" id="RU363044"/>
    </source>
</evidence>
<feature type="compositionally biased region" description="Acidic residues" evidence="10">
    <location>
        <begin position="83"/>
        <end position="92"/>
    </location>
</feature>
<dbReference type="CDD" id="cd18809">
    <property type="entry name" value="SF1_C_RecD"/>
    <property type="match status" value="1"/>
</dbReference>
<dbReference type="eggNOG" id="KOG0987">
    <property type="taxonomic scope" value="Eukaryota"/>
</dbReference>
<dbReference type="InterPro" id="IPR009027">
    <property type="entry name" value="Ribosomal_bL9/RNase_H1_N"/>
</dbReference>
<proteinExistence type="inferred from homology"/>
<dbReference type="InterPro" id="IPR051055">
    <property type="entry name" value="PIF1_helicase"/>
</dbReference>
<evidence type="ECO:0000256" key="2">
    <source>
        <dbReference type="ARBA" id="ARBA00022763"/>
    </source>
</evidence>
<dbReference type="GO" id="GO:0006310">
    <property type="term" value="P:DNA recombination"/>
    <property type="evidence" value="ECO:0007669"/>
    <property type="project" value="UniProtKB-KW"/>
</dbReference>
<feature type="compositionally biased region" description="Basic and acidic residues" evidence="10">
    <location>
        <begin position="93"/>
        <end position="105"/>
    </location>
</feature>
<comment type="similarity">
    <text evidence="9">Belongs to the helicase family.</text>
</comment>
<keyword evidence="2 9" id="KW-0227">DNA damage</keyword>
<evidence type="ECO:0000259" key="11">
    <source>
        <dbReference type="Pfam" id="PF01693"/>
    </source>
</evidence>
<keyword evidence="7 9" id="KW-0234">DNA repair</keyword>
<gene>
    <name evidence="14" type="ORF">MBM_01025</name>
</gene>
<evidence type="ECO:0000256" key="6">
    <source>
        <dbReference type="ARBA" id="ARBA00023125"/>
    </source>
</evidence>
<evidence type="ECO:0000256" key="5">
    <source>
        <dbReference type="ARBA" id="ARBA00022840"/>
    </source>
</evidence>
<evidence type="ECO:0000256" key="8">
    <source>
        <dbReference type="ARBA" id="ARBA00023235"/>
    </source>
</evidence>
<dbReference type="STRING" id="1072389.K1XHV2"/>
<evidence type="ECO:0000313" key="14">
    <source>
        <dbReference type="EMBL" id="EKD20343.1"/>
    </source>
</evidence>
<comment type="catalytic activity">
    <reaction evidence="9">
        <text>ATP + H2O = ADP + phosphate + H(+)</text>
        <dbReference type="Rhea" id="RHEA:13065"/>
        <dbReference type="ChEBI" id="CHEBI:15377"/>
        <dbReference type="ChEBI" id="CHEBI:15378"/>
        <dbReference type="ChEBI" id="CHEBI:30616"/>
        <dbReference type="ChEBI" id="CHEBI:43474"/>
        <dbReference type="ChEBI" id="CHEBI:456216"/>
        <dbReference type="EC" id="5.6.2.3"/>
    </reaction>
</comment>
<keyword evidence="9" id="KW-0233">DNA recombination</keyword>
<dbReference type="EMBL" id="JH921429">
    <property type="protein sequence ID" value="EKD20343.1"/>
    <property type="molecule type" value="Genomic_DNA"/>
</dbReference>
<dbReference type="InterPro" id="IPR010285">
    <property type="entry name" value="DNA_helicase_pif1-like_DEAD"/>
</dbReference>
<dbReference type="PANTHER" id="PTHR47642">
    <property type="entry name" value="ATP-DEPENDENT DNA HELICASE"/>
    <property type="match status" value="1"/>
</dbReference>
<organism evidence="14 15">
    <name type="scientific">Marssonina brunnea f. sp. multigermtubi (strain MB_m1)</name>
    <name type="common">Marssonina leaf spot fungus</name>
    <dbReference type="NCBI Taxonomy" id="1072389"/>
    <lineage>
        <taxon>Eukaryota</taxon>
        <taxon>Fungi</taxon>
        <taxon>Dikarya</taxon>
        <taxon>Ascomycota</taxon>
        <taxon>Pezizomycotina</taxon>
        <taxon>Leotiomycetes</taxon>
        <taxon>Helotiales</taxon>
        <taxon>Drepanopezizaceae</taxon>
        <taxon>Drepanopeziza</taxon>
    </lineage>
</organism>
<dbReference type="InterPro" id="IPR011320">
    <property type="entry name" value="RNase_H1_N"/>
</dbReference>
<keyword evidence="3 9" id="KW-0378">Hydrolase</keyword>
<dbReference type="GO" id="GO:0005524">
    <property type="term" value="F:ATP binding"/>
    <property type="evidence" value="ECO:0007669"/>
    <property type="project" value="UniProtKB-KW"/>
</dbReference>
<evidence type="ECO:0000313" key="15">
    <source>
        <dbReference type="Proteomes" id="UP000006753"/>
    </source>
</evidence>
<dbReference type="PANTHER" id="PTHR47642:SF5">
    <property type="entry name" value="ATP-DEPENDENT DNA HELICASE"/>
    <property type="match status" value="1"/>
</dbReference>
<dbReference type="SUPFAM" id="SSF52540">
    <property type="entry name" value="P-loop containing nucleoside triphosphate hydrolases"/>
    <property type="match status" value="2"/>
</dbReference>
<dbReference type="HOGENOM" id="CLU_001613_7_4_1"/>
<dbReference type="GO" id="GO:0000723">
    <property type="term" value="P:telomere maintenance"/>
    <property type="evidence" value="ECO:0007669"/>
    <property type="project" value="InterPro"/>
</dbReference>
<dbReference type="InParanoid" id="K1XHV2"/>
<dbReference type="InterPro" id="IPR027417">
    <property type="entry name" value="P-loop_NTPase"/>
</dbReference>
<comment type="cofactor">
    <cofactor evidence="9">
        <name>Mg(2+)</name>
        <dbReference type="ChEBI" id="CHEBI:18420"/>
    </cofactor>
</comment>
<sequence>MARKNKKEAYVVFRGRIPGLYRTWDECSAQVLGFSKGYQLGYERFEEAEKAWAEHTARQDAEKPIRVFVAGRLEGKPIKEEVMDSDYDSDREELEKPRNLKRPTDCSDLDDYQYQAAEKRQRISRNESDDEWEAITQDPGVELTVEQEEVVSLAMRGHNMFLTGAGGSGKTVTLKEILRCLKTRKKKYQVVAPTGIAALPLGGKTIHSFMGWKPDTLRKSLDDILNDMKPYIRKGIRKAQVLIVEEISMVENQNLERMNLILQDVMTNSSPFGGKQVIFLGDFHQLPPVKPFEFCLHCGSMMTKVDHGECTFVCDEDGCTNRGLAFREGSKWAFQAPVWKRLNLRHIQLQRIHRQKDKQFKDILTNIRHGISLTLEEWDSLERIKPPPLHGIYPVRLMSRRRQVAEINRAELQAIKLPSKSWTAVNRYEKKYPFPKWNHSRPWESDQPLKNHRLPECLVLKVGAKVVLLHNFNQQRGLVNGSQGVVVGFQKMDGVDCDPEIKFIEGKPKIGPGNTKRHWDTFSAPVVRFANGIIMPVFAIDSTSQYGTKKMPYLATRVQIPLTLAWALTIHKSQGMTLDYIEVSSRNIFETGQFYVALSRGTNIEGVTVTGFSRDQLPLDDDVVDFYQGTKWETFGTAEPKDNDDVIVNLKEETPSDGEAVGWIVDLKPGSPEKKAVLEWQKSLLTSPYI</sequence>